<comment type="caution">
    <text evidence="2">The sequence shown here is derived from an EMBL/GenBank/DDBJ whole genome shotgun (WGS) entry which is preliminary data.</text>
</comment>
<gene>
    <name evidence="2" type="ORF">FisN_21Hh010</name>
</gene>
<evidence type="ECO:0000313" key="3">
    <source>
        <dbReference type="Proteomes" id="UP000198406"/>
    </source>
</evidence>
<reference evidence="2 3" key="1">
    <citation type="journal article" date="2015" name="Plant Cell">
        <title>Oil accumulation by the oleaginous diatom Fistulifera solaris as revealed by the genome and transcriptome.</title>
        <authorList>
            <person name="Tanaka T."/>
            <person name="Maeda Y."/>
            <person name="Veluchamy A."/>
            <person name="Tanaka M."/>
            <person name="Abida H."/>
            <person name="Marechal E."/>
            <person name="Bowler C."/>
            <person name="Muto M."/>
            <person name="Sunaga Y."/>
            <person name="Tanaka M."/>
            <person name="Yoshino T."/>
            <person name="Taniguchi T."/>
            <person name="Fukuda Y."/>
            <person name="Nemoto M."/>
            <person name="Matsumoto M."/>
            <person name="Wong P.S."/>
            <person name="Aburatani S."/>
            <person name="Fujibuchi W."/>
        </authorList>
    </citation>
    <scope>NUCLEOTIDE SEQUENCE [LARGE SCALE GENOMIC DNA]</scope>
    <source>
        <strain evidence="2 3">JPCC DA0580</strain>
    </source>
</reference>
<organism evidence="2 3">
    <name type="scientific">Fistulifera solaris</name>
    <name type="common">Oleaginous diatom</name>
    <dbReference type="NCBI Taxonomy" id="1519565"/>
    <lineage>
        <taxon>Eukaryota</taxon>
        <taxon>Sar</taxon>
        <taxon>Stramenopiles</taxon>
        <taxon>Ochrophyta</taxon>
        <taxon>Bacillariophyta</taxon>
        <taxon>Bacillariophyceae</taxon>
        <taxon>Bacillariophycidae</taxon>
        <taxon>Naviculales</taxon>
        <taxon>Naviculaceae</taxon>
        <taxon>Fistulifera</taxon>
    </lineage>
</organism>
<keyword evidence="3" id="KW-1185">Reference proteome</keyword>
<evidence type="ECO:0008006" key="4">
    <source>
        <dbReference type="Google" id="ProtNLM"/>
    </source>
</evidence>
<dbReference type="OrthoDB" id="4033880at2759"/>
<sequence>MFNVTDFLNTAFSSSSVTSEKDKLQRKLRNDLQDDSIQVLSSFELNQWATLTYHEGQHSAEDDLCEALFELLQSLFLHPTQQSTLTLQKALVVARHVLLVGAEKVTQEAQILKPTVAALRGYNTALIQQQQQSANVWLRFKGGTVDEGGPVRELAEGLFALLSMPRHDLLREREKHADPTSLVPIGSNQEIAFATDAQRLQYLQQRMQLQERMQQKSNLAKADNGFGGGYSSRDGQSIVGASHSLEEMIEIARRKEAAKQAQFRDEPSAAQVSKSSGLVPGFVDYEPPLSLTTPNGRTDDLFDWQNDHTNSAIAAGTESGKAVDLLDFGETADIATSKINNHSPAHDDLLSLVTISTEPPSVDPFAPALNSSWQPPVLATSSQTAPTMTTPTIASTTTTPSDDPFSAFDALAPSTAPTLPSLSHVNSSTSYSPSGASALNTMNVSMASMGISSQPHPMAPPTATTPLTISSSLRVAWAPANHVNIDDDETNNGGFVMGGAAGSGLEPLGSAPAAPPPPPPSSFY</sequence>
<evidence type="ECO:0000256" key="1">
    <source>
        <dbReference type="SAM" id="MobiDB-lite"/>
    </source>
</evidence>
<dbReference type="Gene3D" id="1.25.40.90">
    <property type="match status" value="1"/>
</dbReference>
<feature type="compositionally biased region" description="Pro residues" evidence="1">
    <location>
        <begin position="513"/>
        <end position="524"/>
    </location>
</feature>
<dbReference type="Proteomes" id="UP000198406">
    <property type="component" value="Unassembled WGS sequence"/>
</dbReference>
<accession>A0A1Z5KAM7</accession>
<protein>
    <recommendedName>
        <fullName evidence="4">ENTH domain-containing protein</fullName>
    </recommendedName>
</protein>
<dbReference type="AlphaFoldDB" id="A0A1Z5KAM7"/>
<proteinExistence type="predicted"/>
<dbReference type="EMBL" id="BDSP01000199">
    <property type="protein sequence ID" value="GAX23304.1"/>
    <property type="molecule type" value="Genomic_DNA"/>
</dbReference>
<dbReference type="InterPro" id="IPR008942">
    <property type="entry name" value="ENTH_VHS"/>
</dbReference>
<dbReference type="InParanoid" id="A0A1Z5KAM7"/>
<feature type="region of interest" description="Disordered" evidence="1">
    <location>
        <begin position="496"/>
        <end position="524"/>
    </location>
</feature>
<evidence type="ECO:0000313" key="2">
    <source>
        <dbReference type="EMBL" id="GAX23304.1"/>
    </source>
</evidence>
<name>A0A1Z5KAM7_FISSO</name>